<accession>A0ABT3Z825</accession>
<comment type="caution">
    <text evidence="1">The sequence shown here is derived from an EMBL/GenBank/DDBJ whole genome shotgun (WGS) entry which is preliminary data.</text>
</comment>
<dbReference type="Proteomes" id="UP001073227">
    <property type="component" value="Unassembled WGS sequence"/>
</dbReference>
<evidence type="ECO:0000313" key="1">
    <source>
        <dbReference type="EMBL" id="MCY0147930.1"/>
    </source>
</evidence>
<protein>
    <submittedName>
        <fullName evidence="1">Uncharacterized protein</fullName>
    </submittedName>
</protein>
<gene>
    <name evidence="1" type="ORF">OEG84_09455</name>
</gene>
<proteinExistence type="predicted"/>
<keyword evidence="2" id="KW-1185">Reference proteome</keyword>
<sequence length="79" mass="8736">MKDTFSIWTEKVPDGYIDGAVDILEELEANPGKFDYDIMRAGYLADGYPPEKVEQILRAIGYEGDEQSQGACCAEDAVL</sequence>
<reference evidence="1" key="1">
    <citation type="submission" date="2022-10" db="EMBL/GenBank/DDBJ databases">
        <title>Hoeflea sp. G2-23, isolated from marine algae.</title>
        <authorList>
            <person name="Kristyanto S."/>
            <person name="Kim J.M."/>
            <person name="Jeon C.O."/>
        </authorList>
    </citation>
    <scope>NUCLEOTIDE SEQUENCE</scope>
    <source>
        <strain evidence="1">G2-23</strain>
    </source>
</reference>
<name>A0ABT3Z825_9HYPH</name>
<dbReference type="EMBL" id="JAOVZR010000001">
    <property type="protein sequence ID" value="MCY0147930.1"/>
    <property type="molecule type" value="Genomic_DNA"/>
</dbReference>
<organism evidence="1 2">
    <name type="scientific">Hoeflea algicola</name>
    <dbReference type="NCBI Taxonomy" id="2983763"/>
    <lineage>
        <taxon>Bacteria</taxon>
        <taxon>Pseudomonadati</taxon>
        <taxon>Pseudomonadota</taxon>
        <taxon>Alphaproteobacteria</taxon>
        <taxon>Hyphomicrobiales</taxon>
        <taxon>Rhizobiaceae</taxon>
        <taxon>Hoeflea</taxon>
    </lineage>
</organism>
<dbReference type="RefSeq" id="WP_267653522.1">
    <property type="nucleotide sequence ID" value="NZ_JAOVZR010000001.1"/>
</dbReference>
<evidence type="ECO:0000313" key="2">
    <source>
        <dbReference type="Proteomes" id="UP001073227"/>
    </source>
</evidence>